<keyword evidence="4" id="KW-1185">Reference proteome</keyword>
<dbReference type="OrthoDB" id="366284at2759"/>
<dbReference type="AlphaFoldDB" id="A0A836I0A4"/>
<name>A0A836I0A4_9TRYP</name>
<protein>
    <recommendedName>
        <fullName evidence="2">Programmed cell death protein 2 C-terminal domain-containing protein</fullName>
    </recommendedName>
</protein>
<evidence type="ECO:0000259" key="2">
    <source>
        <dbReference type="Pfam" id="PF04194"/>
    </source>
</evidence>
<dbReference type="GeneID" id="94288040"/>
<dbReference type="PANTHER" id="PTHR46421:SF1">
    <property type="entry name" value="PROGRAMMED CELL DEATH PROTEIN 2-LIKE"/>
    <property type="match status" value="1"/>
</dbReference>
<dbReference type="Pfam" id="PF04194">
    <property type="entry name" value="PDCD2_C"/>
    <property type="match status" value="1"/>
</dbReference>
<sequence>MSGSDIHSVWIGTPRRGATQEDVSDPYTSRVGGQAFYFRVGAGEADQQSASTLSKYFQCPQCKSTAQVSLLCQVYAPLEVYDRVLYVLTCASCTNRPGPVASFQGGPPVPALTFGASKSSSPAAAAAAKSLTSFCFALRSQNFSREYFTEVQKQLHAEAQKAAEAESEKEVKSAPLFGGGDDDWGDDAGDWGTGGGPAEDPGPSPPAPHEKAGVTDDGAVEHVPKEQPAFPIASRGMIAPLKGVVYTSGLPLDLYKEPLPNRRRELSIEEQLAAVESMYGRHAELGTGDFDDDDHESPAETCVREYMEKMEQTPSQCVRWCPGGAPLRTSTMPIGVHGGSLPPPCPACGAARQFEMQLTAPVVYYLTKDIGEAKNTALHFSNVLVYTCSRNCYSAGSNPPYLPEYVVVEDEL</sequence>
<dbReference type="EMBL" id="JAFJZO010000034">
    <property type="protein sequence ID" value="KAG5494085.1"/>
    <property type="molecule type" value="Genomic_DNA"/>
</dbReference>
<feature type="domain" description="Programmed cell death protein 2 C-terminal" evidence="2">
    <location>
        <begin position="303"/>
        <end position="409"/>
    </location>
</feature>
<dbReference type="InterPro" id="IPR052815">
    <property type="entry name" value="PDCD2-like_regulator"/>
</dbReference>
<evidence type="ECO:0000256" key="1">
    <source>
        <dbReference type="SAM" id="MobiDB-lite"/>
    </source>
</evidence>
<evidence type="ECO:0000313" key="3">
    <source>
        <dbReference type="EMBL" id="KAG5494085.1"/>
    </source>
</evidence>
<feature type="compositionally biased region" description="Basic and acidic residues" evidence="1">
    <location>
        <begin position="208"/>
        <end position="219"/>
    </location>
</feature>
<dbReference type="InterPro" id="IPR007320">
    <property type="entry name" value="PDCD2_C"/>
</dbReference>
<reference evidence="3 4" key="1">
    <citation type="submission" date="2021-02" db="EMBL/GenBank/DDBJ databases">
        <title>Porcisia hertigi Genome sequencing and assembly.</title>
        <authorList>
            <person name="Almutairi H."/>
            <person name="Gatherer D."/>
        </authorList>
    </citation>
    <scope>NUCLEOTIDE SEQUENCE [LARGE SCALE GENOMIC DNA]</scope>
    <source>
        <strain evidence="3 4">C119</strain>
    </source>
</reference>
<dbReference type="KEGG" id="phet:94288040"/>
<dbReference type="PANTHER" id="PTHR46421">
    <property type="entry name" value="PROGRAMMED CELL DEATH PROTEIN 2-LIKE"/>
    <property type="match status" value="1"/>
</dbReference>
<organism evidence="3 4">
    <name type="scientific">Porcisia hertigi</name>
    <dbReference type="NCBI Taxonomy" id="2761500"/>
    <lineage>
        <taxon>Eukaryota</taxon>
        <taxon>Discoba</taxon>
        <taxon>Euglenozoa</taxon>
        <taxon>Kinetoplastea</taxon>
        <taxon>Metakinetoplastina</taxon>
        <taxon>Trypanosomatida</taxon>
        <taxon>Trypanosomatidae</taxon>
        <taxon>Leishmaniinae</taxon>
        <taxon>Porcisia</taxon>
    </lineage>
</organism>
<feature type="compositionally biased region" description="Acidic residues" evidence="1">
    <location>
        <begin position="180"/>
        <end position="189"/>
    </location>
</feature>
<comment type="caution">
    <text evidence="3">The sequence shown here is derived from an EMBL/GenBank/DDBJ whole genome shotgun (WGS) entry which is preliminary data.</text>
</comment>
<feature type="region of interest" description="Disordered" evidence="1">
    <location>
        <begin position="159"/>
        <end position="219"/>
    </location>
</feature>
<proteinExistence type="predicted"/>
<feature type="compositionally biased region" description="Basic and acidic residues" evidence="1">
    <location>
        <begin position="159"/>
        <end position="172"/>
    </location>
</feature>
<dbReference type="Proteomes" id="UP000674318">
    <property type="component" value="Unassembled WGS sequence"/>
</dbReference>
<gene>
    <name evidence="3" type="ORF">JKF63_01919</name>
</gene>
<dbReference type="RefSeq" id="XP_067754120.1">
    <property type="nucleotide sequence ID" value="XM_067897963.1"/>
</dbReference>
<dbReference type="GO" id="GO:0005737">
    <property type="term" value="C:cytoplasm"/>
    <property type="evidence" value="ECO:0007669"/>
    <property type="project" value="InterPro"/>
</dbReference>
<accession>A0A836I0A4</accession>
<evidence type="ECO:0000313" key="4">
    <source>
        <dbReference type="Proteomes" id="UP000674318"/>
    </source>
</evidence>